<gene>
    <name evidence="10" type="ORF">METBIDRAFT_42258</name>
</gene>
<dbReference type="InterPro" id="IPR016680">
    <property type="entry name" value="NDUFA8"/>
</dbReference>
<evidence type="ECO:0000313" key="10">
    <source>
        <dbReference type="EMBL" id="OBA21133.1"/>
    </source>
</evidence>
<comment type="similarity">
    <text evidence="2 9">Belongs to the complex I NDUFA8 subunit family.</text>
</comment>
<dbReference type="PANTHER" id="PTHR13344">
    <property type="entry name" value="NADH-UBIQUINONE OXIDOREDUCTASE"/>
    <property type="match status" value="1"/>
</dbReference>
<dbReference type="PANTHER" id="PTHR13344:SF0">
    <property type="entry name" value="NADH DEHYDROGENASE [UBIQUINONE] 1 ALPHA SUBCOMPLEX SUBUNIT 8"/>
    <property type="match status" value="1"/>
</dbReference>
<dbReference type="GO" id="GO:0006120">
    <property type="term" value="P:mitochondrial electron transport, NADH to ubiquinone"/>
    <property type="evidence" value="ECO:0007669"/>
    <property type="project" value="InterPro"/>
</dbReference>
<keyword evidence="3 9" id="KW-0813">Transport</keyword>
<keyword evidence="7 9" id="KW-0496">Mitochondrion</keyword>
<dbReference type="RefSeq" id="XP_018711643.1">
    <property type="nucleotide sequence ID" value="XM_018857519.1"/>
</dbReference>
<dbReference type="AlphaFoldDB" id="A0A1A0HB65"/>
<evidence type="ECO:0000256" key="5">
    <source>
        <dbReference type="ARBA" id="ARBA00022737"/>
    </source>
</evidence>
<dbReference type="Proteomes" id="UP000092555">
    <property type="component" value="Unassembled WGS sequence"/>
</dbReference>
<dbReference type="EMBL" id="LXTC01000003">
    <property type="protein sequence ID" value="OBA21133.1"/>
    <property type="molecule type" value="Genomic_DNA"/>
</dbReference>
<sequence length="174" mass="19678">MGLGQWIANYQSWENVDKNELPKEIPEVEEVGATSAPLLSASFFIGAKCKPYNDDFMLCKDEHNGGTVECLKEGRRVTRCAVSVLKDINKYCFDEFKLHYECLEQENHELGSCRATEQIFNKCVFDNLKLEKKIPGADEQVHTKMDRIYSGTGYDKKAAAAFLEARKPASEPSQ</sequence>
<keyword evidence="6 9" id="KW-0249">Electron transport</keyword>
<reference evidence="10 11" key="1">
    <citation type="submission" date="2016-05" db="EMBL/GenBank/DDBJ databases">
        <title>Comparative genomics of biotechnologically important yeasts.</title>
        <authorList>
            <consortium name="DOE Joint Genome Institute"/>
            <person name="Riley R."/>
            <person name="Haridas S."/>
            <person name="Wolfe K.H."/>
            <person name="Lopes M.R."/>
            <person name="Hittinger C.T."/>
            <person name="Goker M."/>
            <person name="Salamov A."/>
            <person name="Wisecaver J."/>
            <person name="Long T.M."/>
            <person name="Aerts A.L."/>
            <person name="Barry K."/>
            <person name="Choi C."/>
            <person name="Clum A."/>
            <person name="Coughlan A.Y."/>
            <person name="Deshpande S."/>
            <person name="Douglass A.P."/>
            <person name="Hanson S.J."/>
            <person name="Klenk H.-P."/>
            <person name="LaButti K."/>
            <person name="Lapidus A."/>
            <person name="Lindquist E."/>
            <person name="Lipzen A."/>
            <person name="Meier-kolthoff J.P."/>
            <person name="Ohm R.A."/>
            <person name="Otillar R.P."/>
            <person name="Pangilinan J."/>
            <person name="Peng Y."/>
            <person name="Rokas A."/>
            <person name="Rosa C.A."/>
            <person name="Scheuner C."/>
            <person name="Sibirny A.A."/>
            <person name="Slot J.C."/>
            <person name="Stielow J.B."/>
            <person name="Sun H."/>
            <person name="Kurtzman C.P."/>
            <person name="Blackwell M."/>
            <person name="Grigoriev I.V."/>
            <person name="Jeffries T.W."/>
        </authorList>
    </citation>
    <scope>NUCLEOTIDE SEQUENCE [LARGE SCALE GENOMIC DNA]</scope>
    <source>
        <strain evidence="10 11">NRRL YB-4993</strain>
    </source>
</reference>
<accession>A0A1A0HB65</accession>
<evidence type="ECO:0000256" key="8">
    <source>
        <dbReference type="ARBA" id="ARBA00023157"/>
    </source>
</evidence>
<comment type="subcellular location">
    <subcellularLocation>
        <location evidence="9">Mitochondrion inner membrane</location>
    </subcellularLocation>
</comment>
<comment type="caution">
    <text evidence="10">The sequence shown here is derived from an EMBL/GenBank/DDBJ whole genome shotgun (WGS) entry which is preliminary data.</text>
</comment>
<organism evidence="10 11">
    <name type="scientific">Metschnikowia bicuspidata var. bicuspidata NRRL YB-4993</name>
    <dbReference type="NCBI Taxonomy" id="869754"/>
    <lineage>
        <taxon>Eukaryota</taxon>
        <taxon>Fungi</taxon>
        <taxon>Dikarya</taxon>
        <taxon>Ascomycota</taxon>
        <taxon>Saccharomycotina</taxon>
        <taxon>Pichiomycetes</taxon>
        <taxon>Metschnikowiaceae</taxon>
        <taxon>Metschnikowia</taxon>
    </lineage>
</organism>
<comment type="function">
    <text evidence="1 9">Accessory subunit of the mitochondrial membrane respiratory chain NADH dehydrogenase (Complex I), that is believed not to be involved in catalysis. Complex I functions in the transfer of electrons from NADH to the respiratory chain. The immediate electron acceptor for the enzyme is believed to be ubiquinone.</text>
</comment>
<evidence type="ECO:0000256" key="9">
    <source>
        <dbReference type="PIRNR" id="PIRNR017016"/>
    </source>
</evidence>
<evidence type="ECO:0000256" key="3">
    <source>
        <dbReference type="ARBA" id="ARBA00022448"/>
    </source>
</evidence>
<evidence type="ECO:0000313" key="11">
    <source>
        <dbReference type="Proteomes" id="UP000092555"/>
    </source>
</evidence>
<keyword evidence="4 9" id="KW-0679">Respiratory chain</keyword>
<dbReference type="OrthoDB" id="276296at2759"/>
<proteinExistence type="inferred from homology"/>
<evidence type="ECO:0000256" key="4">
    <source>
        <dbReference type="ARBA" id="ARBA00022660"/>
    </source>
</evidence>
<name>A0A1A0HB65_9ASCO</name>
<evidence type="ECO:0000256" key="7">
    <source>
        <dbReference type="ARBA" id="ARBA00023128"/>
    </source>
</evidence>
<protein>
    <recommendedName>
        <fullName evidence="9">NADH-ubiquinone oxidoreductase</fullName>
    </recommendedName>
</protein>
<dbReference type="STRING" id="869754.A0A1A0HB65"/>
<dbReference type="PROSITE" id="PS51808">
    <property type="entry name" value="CHCH"/>
    <property type="match status" value="1"/>
</dbReference>
<dbReference type="GeneID" id="30030495"/>
<evidence type="ECO:0000256" key="2">
    <source>
        <dbReference type="ARBA" id="ARBA00010705"/>
    </source>
</evidence>
<evidence type="ECO:0000256" key="6">
    <source>
        <dbReference type="ARBA" id="ARBA00022982"/>
    </source>
</evidence>
<dbReference type="PIRSF" id="PIRSF017016">
    <property type="entry name" value="NDUA8"/>
    <property type="match status" value="1"/>
</dbReference>
<dbReference type="GO" id="GO:0005743">
    <property type="term" value="C:mitochondrial inner membrane"/>
    <property type="evidence" value="ECO:0007669"/>
    <property type="project" value="UniProtKB-SubCell"/>
</dbReference>
<keyword evidence="9" id="KW-0999">Mitochondrion inner membrane</keyword>
<keyword evidence="11" id="KW-1185">Reference proteome</keyword>
<evidence type="ECO:0000256" key="1">
    <source>
        <dbReference type="ARBA" id="ARBA00003195"/>
    </source>
</evidence>
<keyword evidence="9" id="KW-0472">Membrane</keyword>
<keyword evidence="5" id="KW-0677">Repeat</keyword>
<keyword evidence="8" id="KW-1015">Disulfide bond</keyword>